<dbReference type="EMBL" id="PGUY01000062">
    <property type="protein sequence ID" value="PLT28248.1"/>
    <property type="molecule type" value="Genomic_DNA"/>
</dbReference>
<dbReference type="RefSeq" id="WP_101644914.1">
    <property type="nucleotide sequence ID" value="NZ_PGUY01000062.1"/>
</dbReference>
<comment type="similarity">
    <text evidence="1 3">Belongs to the short-chain dehydrogenases/reductases (SDR) family.</text>
</comment>
<accession>A0A2N5M1J9</accession>
<dbReference type="PROSITE" id="PS00061">
    <property type="entry name" value="ADH_SHORT"/>
    <property type="match status" value="1"/>
</dbReference>
<dbReference type="InterPro" id="IPR002347">
    <property type="entry name" value="SDR_fam"/>
</dbReference>
<comment type="caution">
    <text evidence="4">The sequence shown here is derived from an EMBL/GenBank/DDBJ whole genome shotgun (WGS) entry which is preliminary data.</text>
</comment>
<dbReference type="GO" id="GO:0016616">
    <property type="term" value="F:oxidoreductase activity, acting on the CH-OH group of donors, NAD or NADP as acceptor"/>
    <property type="evidence" value="ECO:0007669"/>
    <property type="project" value="UniProtKB-ARBA"/>
</dbReference>
<dbReference type="InterPro" id="IPR036291">
    <property type="entry name" value="NAD(P)-bd_dom_sf"/>
</dbReference>
<reference evidence="4 5" key="1">
    <citation type="submission" date="2017-11" db="EMBL/GenBank/DDBJ databases">
        <title>Comparitive Functional Genomics of Dry Heat Resistant strains isolated from the Viking Spacecraft.</title>
        <authorList>
            <person name="Seuylemezian A."/>
            <person name="Cooper K."/>
            <person name="Vaishampayan P."/>
        </authorList>
    </citation>
    <scope>NUCLEOTIDE SEQUENCE [LARGE SCALE GENOMIC DNA]</scope>
    <source>
        <strain evidence="4 5">V1-29</strain>
    </source>
</reference>
<dbReference type="AlphaFoldDB" id="A0A2N5M1J9"/>
<dbReference type="PRINTS" id="PR00080">
    <property type="entry name" value="SDRFAMILY"/>
</dbReference>
<dbReference type="OrthoDB" id="9793345at2"/>
<keyword evidence="2" id="KW-0560">Oxidoreductase</keyword>
<dbReference type="FunFam" id="3.40.50.720:FF:000047">
    <property type="entry name" value="NADP-dependent L-serine/L-allo-threonine dehydrogenase"/>
    <property type="match status" value="1"/>
</dbReference>
<dbReference type="Proteomes" id="UP000234748">
    <property type="component" value="Unassembled WGS sequence"/>
</dbReference>
<evidence type="ECO:0000313" key="4">
    <source>
        <dbReference type="EMBL" id="PLT28248.1"/>
    </source>
</evidence>
<proteinExistence type="inferred from homology"/>
<dbReference type="InterPro" id="IPR020904">
    <property type="entry name" value="Sc_DH/Rdtase_CS"/>
</dbReference>
<gene>
    <name evidence="4" type="ORF">CUU66_18675</name>
</gene>
<name>A0A2N5M1J9_9BACI</name>
<dbReference type="PRINTS" id="PR00081">
    <property type="entry name" value="GDHRDH"/>
</dbReference>
<evidence type="ECO:0000256" key="3">
    <source>
        <dbReference type="RuleBase" id="RU000363"/>
    </source>
</evidence>
<protein>
    <submittedName>
        <fullName evidence="4">Oxidoreductase</fullName>
    </submittedName>
</protein>
<keyword evidence="5" id="KW-1185">Reference proteome</keyword>
<dbReference type="Pfam" id="PF00106">
    <property type="entry name" value="adh_short"/>
    <property type="match status" value="1"/>
</dbReference>
<dbReference type="PANTHER" id="PTHR44196:SF1">
    <property type="entry name" value="DEHYDROGENASE_REDUCTASE SDR FAMILY MEMBER 7B"/>
    <property type="match status" value="1"/>
</dbReference>
<dbReference type="GO" id="GO:0016020">
    <property type="term" value="C:membrane"/>
    <property type="evidence" value="ECO:0007669"/>
    <property type="project" value="TreeGrafter"/>
</dbReference>
<dbReference type="SUPFAM" id="SSF51735">
    <property type="entry name" value="NAD(P)-binding Rossmann-fold domains"/>
    <property type="match status" value="1"/>
</dbReference>
<dbReference type="Gene3D" id="3.40.50.720">
    <property type="entry name" value="NAD(P)-binding Rossmann-like Domain"/>
    <property type="match status" value="1"/>
</dbReference>
<evidence type="ECO:0000256" key="2">
    <source>
        <dbReference type="ARBA" id="ARBA00023002"/>
    </source>
</evidence>
<organism evidence="4 5">
    <name type="scientific">Peribacillus deserti</name>
    <dbReference type="NCBI Taxonomy" id="673318"/>
    <lineage>
        <taxon>Bacteria</taxon>
        <taxon>Bacillati</taxon>
        <taxon>Bacillota</taxon>
        <taxon>Bacilli</taxon>
        <taxon>Bacillales</taxon>
        <taxon>Bacillaceae</taxon>
        <taxon>Peribacillus</taxon>
    </lineage>
</organism>
<evidence type="ECO:0000256" key="1">
    <source>
        <dbReference type="ARBA" id="ARBA00006484"/>
    </source>
</evidence>
<dbReference type="PIRSF" id="PIRSF000126">
    <property type="entry name" value="11-beta-HSD1"/>
    <property type="match status" value="1"/>
</dbReference>
<sequence length="264" mass="29226">MTDVLRDKYIAVTGASGGIGREIAIKAAQRGAHLILMARSQGKLEQLKQEITSRYSVEAHVYKLDVGDLKQVEHTFARVLSEIGRIDILVNNAGFGVFKNAHEVDLEEAKNMFDVNVLGLAACTKMVLPYMKARKSGHIINIASQAGKIASPKSSIYSATKHAVLGYTNSLRMELVDDHIFVTSVNPGPIATNFFAIADESGSYVKNVQRFMLKPDFVAEKVVAAMLTKKREINLPGWMNLGSIFFSLFPKTFERVGKRFVFKK</sequence>
<dbReference type="PANTHER" id="PTHR44196">
    <property type="entry name" value="DEHYDROGENASE/REDUCTASE SDR FAMILY MEMBER 7B"/>
    <property type="match status" value="1"/>
</dbReference>
<evidence type="ECO:0000313" key="5">
    <source>
        <dbReference type="Proteomes" id="UP000234748"/>
    </source>
</evidence>